<dbReference type="Gene3D" id="3.30.230.130">
    <property type="entry name" value="Cullin, Chain C, Domain 2"/>
    <property type="match status" value="1"/>
</dbReference>
<evidence type="ECO:0000313" key="6">
    <source>
        <dbReference type="Proteomes" id="UP001279734"/>
    </source>
</evidence>
<dbReference type="InterPro" id="IPR001373">
    <property type="entry name" value="Cullin_N"/>
</dbReference>
<accession>A0AAD3XL20</accession>
<evidence type="ECO:0000256" key="3">
    <source>
        <dbReference type="RuleBase" id="RU003829"/>
    </source>
</evidence>
<organism evidence="5 6">
    <name type="scientific">Nepenthes gracilis</name>
    <name type="common">Slender pitcher plant</name>
    <dbReference type="NCBI Taxonomy" id="150966"/>
    <lineage>
        <taxon>Eukaryota</taxon>
        <taxon>Viridiplantae</taxon>
        <taxon>Streptophyta</taxon>
        <taxon>Embryophyta</taxon>
        <taxon>Tracheophyta</taxon>
        <taxon>Spermatophyta</taxon>
        <taxon>Magnoliopsida</taxon>
        <taxon>eudicotyledons</taxon>
        <taxon>Gunneridae</taxon>
        <taxon>Pentapetalae</taxon>
        <taxon>Caryophyllales</taxon>
        <taxon>Nepenthaceae</taxon>
        <taxon>Nepenthes</taxon>
    </lineage>
</organism>
<dbReference type="PANTHER" id="PTHR11932">
    <property type="entry name" value="CULLIN"/>
    <property type="match status" value="1"/>
</dbReference>
<comment type="similarity">
    <text evidence="1 2 3">Belongs to the cullin family.</text>
</comment>
<dbReference type="Pfam" id="PF00888">
    <property type="entry name" value="Cullin"/>
    <property type="match status" value="2"/>
</dbReference>
<evidence type="ECO:0000259" key="4">
    <source>
        <dbReference type="PROSITE" id="PS50069"/>
    </source>
</evidence>
<dbReference type="Proteomes" id="UP001279734">
    <property type="component" value="Unassembled WGS sequence"/>
</dbReference>
<dbReference type="SUPFAM" id="SSF75632">
    <property type="entry name" value="Cullin homology domain"/>
    <property type="match status" value="1"/>
</dbReference>
<dbReference type="InterPro" id="IPR016158">
    <property type="entry name" value="Cullin_homology"/>
</dbReference>
<dbReference type="EMBL" id="BSYO01000008">
    <property type="protein sequence ID" value="GMH08324.1"/>
    <property type="molecule type" value="Genomic_DNA"/>
</dbReference>
<dbReference type="InterPro" id="IPR036317">
    <property type="entry name" value="Cullin_homology_sf"/>
</dbReference>
<dbReference type="PROSITE" id="PS50069">
    <property type="entry name" value="CULLIN_2"/>
    <property type="match status" value="1"/>
</dbReference>
<evidence type="ECO:0000313" key="5">
    <source>
        <dbReference type="EMBL" id="GMH08324.1"/>
    </source>
</evidence>
<feature type="domain" description="Cullin family profile" evidence="4">
    <location>
        <begin position="170"/>
        <end position="220"/>
    </location>
</feature>
<dbReference type="GO" id="GO:0006511">
    <property type="term" value="P:ubiquitin-dependent protein catabolic process"/>
    <property type="evidence" value="ECO:0007669"/>
    <property type="project" value="InterPro"/>
</dbReference>
<name>A0AAD3XL20_NEPGR</name>
<dbReference type="InterPro" id="IPR016159">
    <property type="entry name" value="Cullin_repeat-like_dom_sf"/>
</dbReference>
<evidence type="ECO:0000256" key="1">
    <source>
        <dbReference type="ARBA" id="ARBA00006019"/>
    </source>
</evidence>
<dbReference type="GO" id="GO:0031625">
    <property type="term" value="F:ubiquitin protein ligase binding"/>
    <property type="evidence" value="ECO:0007669"/>
    <property type="project" value="InterPro"/>
</dbReference>
<reference evidence="5" key="1">
    <citation type="submission" date="2023-05" db="EMBL/GenBank/DDBJ databases">
        <title>Nepenthes gracilis genome sequencing.</title>
        <authorList>
            <person name="Fukushima K."/>
        </authorList>
    </citation>
    <scope>NUCLEOTIDE SEQUENCE</scope>
    <source>
        <strain evidence="5">SING2019-196</strain>
    </source>
</reference>
<keyword evidence="6" id="KW-1185">Reference proteome</keyword>
<protein>
    <recommendedName>
        <fullName evidence="4">Cullin family profile domain-containing protein</fullName>
    </recommendedName>
</protein>
<comment type="caution">
    <text evidence="5">The sequence shown here is derived from an EMBL/GenBank/DDBJ whole genome shotgun (WGS) entry which is preliminary data.</text>
</comment>
<dbReference type="InterPro" id="IPR045093">
    <property type="entry name" value="Cullin"/>
</dbReference>
<dbReference type="SUPFAM" id="SSF74788">
    <property type="entry name" value="Cullin repeat-like"/>
    <property type="match status" value="1"/>
</dbReference>
<proteinExistence type="inferred from homology"/>
<dbReference type="AlphaFoldDB" id="A0AAD3XL20"/>
<dbReference type="Gene3D" id="1.20.1310.10">
    <property type="entry name" value="Cullin Repeats"/>
    <property type="match status" value="1"/>
</dbReference>
<gene>
    <name evidence="5" type="ORF">Nepgr_010164</name>
</gene>
<evidence type="ECO:0000256" key="2">
    <source>
        <dbReference type="PROSITE-ProRule" id="PRU00330"/>
    </source>
</evidence>
<sequence>MLSFKEYIESTVLPSLREKHNESMLREPVKRWQNHKVMVRHIKILHYLDCYFIAVWSLPPLNEVGLTCFRDSKVQHELLMVYATQLLEKEQSGCQALLRDDKVDNWSRIYVENVQHVTAEGTALVILHATIRRRRRMWLVFTNRFIGFRLLELLHWRHLVFCDKGVPGSSSLEILATFSNNIMKKHGSEKLTDEAIEETLEKVVKLLACVSDKDLFAEFYGCIEVSRDFYQTKTMHRKLTWIYSFGTCNINGKFEPKTMELIVTTYRVRLA</sequence>